<name>A2C5W2_PROM3</name>
<dbReference type="InterPro" id="IPR005835">
    <property type="entry name" value="NTP_transferase_dom"/>
</dbReference>
<dbReference type="PANTHER" id="PTHR22572">
    <property type="entry name" value="SUGAR-1-PHOSPHATE GUANYL TRANSFERASE"/>
    <property type="match status" value="1"/>
</dbReference>
<dbReference type="SUPFAM" id="SSF53448">
    <property type="entry name" value="Nucleotide-diphospho-sugar transferases"/>
    <property type="match status" value="1"/>
</dbReference>
<dbReference type="Pfam" id="PF00483">
    <property type="entry name" value="NTP_transferase"/>
    <property type="match status" value="1"/>
</dbReference>
<dbReference type="GO" id="GO:0004475">
    <property type="term" value="F:mannose-1-phosphate guanylyltransferase (GTP) activity"/>
    <property type="evidence" value="ECO:0007669"/>
    <property type="project" value="UniProtKB-EC"/>
</dbReference>
<keyword evidence="2" id="KW-0808">Transferase</keyword>
<dbReference type="InterPro" id="IPR046342">
    <property type="entry name" value="CBS_dom_sf"/>
</dbReference>
<evidence type="ECO:0000313" key="2">
    <source>
        <dbReference type="EMBL" id="ABM76872.1"/>
    </source>
</evidence>
<dbReference type="Gene3D" id="3.90.550.10">
    <property type="entry name" value="Spore Coat Polysaccharide Biosynthesis Protein SpsA, Chain A"/>
    <property type="match status" value="1"/>
</dbReference>
<dbReference type="Proteomes" id="UP000002274">
    <property type="component" value="Chromosome"/>
</dbReference>
<dbReference type="Gene3D" id="3.10.580.10">
    <property type="entry name" value="CBS-domain"/>
    <property type="match status" value="1"/>
</dbReference>
<proteinExistence type="predicted"/>
<dbReference type="CDD" id="cd06426">
    <property type="entry name" value="NTP_transferase_like_2"/>
    <property type="match status" value="1"/>
</dbReference>
<keyword evidence="2" id="KW-0548">Nucleotidyltransferase</keyword>
<protein>
    <submittedName>
        <fullName evidence="2">Nucleoside-diphosphate-sugar pyrophosphorylase</fullName>
        <ecNumber evidence="2">2.7.7.13</ecNumber>
    </submittedName>
</protein>
<sequence length="320" mass="36805">MVVVVDDKKRMLGSITDGDVRRGLLRGESLQSKAYKIMNHNYRFMYNDSDESNAYEIMKKESLRYIPILDKDGVIKRIISLNEFLEPEKIRNPVVIMAGGKGMRLRPLTEDCPKPMLLVGGKPMLKILLEQFIASGFEEFYFSVNYLKDKIINHFENGERWGVNIRYINEDKPLGTAGSLKLLPSNIKRPFIVINGDVLTRLNTIQLLRFHIDHDALATICVREYEMKVPFGVVQVDGVELKGFKEKPRIRQLVNAGIYVINPALIESIKDGQVIDMPELLLNESNESRRVTVYPIHEYWLDVGRPESLEEAHATWEELK</sequence>
<reference evidence="2 3" key="1">
    <citation type="journal article" date="2007" name="PLoS Genet.">
        <title>Patterns and implications of gene gain and loss in the evolution of Prochlorococcus.</title>
        <authorList>
            <person name="Kettler G.C."/>
            <person name="Martiny A.C."/>
            <person name="Huang K."/>
            <person name="Zucker J."/>
            <person name="Coleman M.L."/>
            <person name="Rodrigue S."/>
            <person name="Chen F."/>
            <person name="Lapidus A."/>
            <person name="Ferriera S."/>
            <person name="Johnson J."/>
            <person name="Steglich C."/>
            <person name="Church G.M."/>
            <person name="Richardson P."/>
            <person name="Chisholm S.W."/>
        </authorList>
    </citation>
    <scope>NUCLEOTIDE SEQUENCE [LARGE SCALE GENOMIC DNA]</scope>
    <source>
        <strain evidence="2 3">MIT 9303</strain>
    </source>
</reference>
<feature type="domain" description="Nucleotidyl transferase" evidence="1">
    <location>
        <begin position="95"/>
        <end position="316"/>
    </location>
</feature>
<dbReference type="HOGENOM" id="CLU_045375_0_0_3"/>
<dbReference type="InterPro" id="IPR050486">
    <property type="entry name" value="Mannose-1P_guanyltransferase"/>
</dbReference>
<accession>A2C5W2</accession>
<evidence type="ECO:0000313" key="3">
    <source>
        <dbReference type="Proteomes" id="UP000002274"/>
    </source>
</evidence>
<dbReference type="KEGG" id="pmf:P9303_01171"/>
<dbReference type="InterPro" id="IPR029044">
    <property type="entry name" value="Nucleotide-diphossugar_trans"/>
</dbReference>
<dbReference type="EC" id="2.7.7.13" evidence="2"/>
<gene>
    <name evidence="2" type="ordered locus">P9303_01171</name>
</gene>
<organism evidence="2 3">
    <name type="scientific">Prochlorococcus marinus (strain MIT 9303)</name>
    <dbReference type="NCBI Taxonomy" id="59922"/>
    <lineage>
        <taxon>Bacteria</taxon>
        <taxon>Bacillati</taxon>
        <taxon>Cyanobacteriota</taxon>
        <taxon>Cyanophyceae</taxon>
        <taxon>Synechococcales</taxon>
        <taxon>Prochlorococcaceae</taxon>
        <taxon>Prochlorococcus</taxon>
    </lineage>
</organism>
<dbReference type="STRING" id="59922.P9303_01171"/>
<evidence type="ECO:0000259" key="1">
    <source>
        <dbReference type="Pfam" id="PF00483"/>
    </source>
</evidence>
<dbReference type="EMBL" id="CP000554">
    <property type="protein sequence ID" value="ABM76872.1"/>
    <property type="molecule type" value="Genomic_DNA"/>
</dbReference>
<dbReference type="AlphaFoldDB" id="A2C5W2"/>